<dbReference type="KEGG" id="kpul:GXN76_08515"/>
<accession>A0A7D4C6M2</accession>
<dbReference type="EMBL" id="CP048104">
    <property type="protein sequence ID" value="QKG84516.1"/>
    <property type="molecule type" value="Genomic_DNA"/>
</dbReference>
<reference evidence="1 2" key="1">
    <citation type="submission" date="2020-01" db="EMBL/GenBank/DDBJ databases">
        <authorList>
            <person name="Gulvik C.A."/>
            <person name="Batra D.G."/>
        </authorList>
    </citation>
    <scope>NUCLEOTIDE SEQUENCE [LARGE SCALE GENOMIC DNA]</scope>
    <source>
        <strain evidence="1 2">W9323</strain>
    </source>
</reference>
<protein>
    <submittedName>
        <fullName evidence="1">Uncharacterized protein</fullName>
    </submittedName>
</protein>
<keyword evidence="2" id="KW-1185">Reference proteome</keyword>
<name>A0A7D4C6M2_9BACL</name>
<gene>
    <name evidence="1" type="ORF">GXN76_08515</name>
</gene>
<dbReference type="AlphaFoldDB" id="A0A7D4C6M2"/>
<evidence type="ECO:0000313" key="1">
    <source>
        <dbReference type="EMBL" id="QKG84516.1"/>
    </source>
</evidence>
<proteinExistence type="predicted"/>
<dbReference type="RefSeq" id="WP_173222280.1">
    <property type="nucleotide sequence ID" value="NZ_CP048104.1"/>
</dbReference>
<sequence length="213" mass="26064">MAFNFFKPEDKEKVMGQAKRFWDKSRSEWKKALDVVKEERARRQREKAYQEEYEAEFRYSDGEMDFVMLISADEAKVYEKAKKQLKEVERVQSDSRVLKQWEAKKYLSLHHYFSEKIEEFYQGRNEDPLALHRTIRYCERQVEYAPVAAKAFQMDPYQYRLPEHLGYETLISLYEEAEEWDQAIRLCKRARKQGWKGEWEARIYQLEEKLRKR</sequence>
<evidence type="ECO:0000313" key="2">
    <source>
        <dbReference type="Proteomes" id="UP000503088"/>
    </source>
</evidence>
<dbReference type="Proteomes" id="UP000503088">
    <property type="component" value="Chromosome"/>
</dbReference>
<organism evidence="1 2">
    <name type="scientific">Kroppenstedtia pulmonis</name>
    <dbReference type="NCBI Taxonomy" id="1380685"/>
    <lineage>
        <taxon>Bacteria</taxon>
        <taxon>Bacillati</taxon>
        <taxon>Bacillota</taxon>
        <taxon>Bacilli</taxon>
        <taxon>Bacillales</taxon>
        <taxon>Thermoactinomycetaceae</taxon>
        <taxon>Kroppenstedtia</taxon>
    </lineage>
</organism>